<protein>
    <submittedName>
        <fullName evidence="3">FHA domain-containing protein</fullName>
    </submittedName>
</protein>
<dbReference type="PANTHER" id="PTHR43081:SF1">
    <property type="entry name" value="ADENYLATE CYCLASE, TERMINAL-DIFFERENTIATION SPECIFIC"/>
    <property type="match status" value="1"/>
</dbReference>
<accession>A0A6P0C984</accession>
<sequence length="291" mass="31355">MPTAHVLIADITGSTKLYEELPERDALSQISIVLARMRTIIDECGGVCINSKGDDTLSVYTEAEQAFAAARAMIETEWANGMAVHAGAYWGEVLNHGTDIFGDAVNTSARLSVLAKPGEVLMGDTTFEQLSERNRALCVSMGGLKLKGKADPVRVHSFAVGDMDTQTVLFGAKDADDGPRTESVALQAGDREWTLTNGQSVMVGRSADCEAVLEHPWVSRKHGSFELRAAQLEYTDHSSSGSTVITADGQEFSLQRRSMPLNGEGVVLVGTRDPSIETSVVRYATNDLMQD</sequence>
<dbReference type="InterPro" id="IPR008984">
    <property type="entry name" value="SMAD_FHA_dom_sf"/>
</dbReference>
<evidence type="ECO:0000259" key="1">
    <source>
        <dbReference type="PROSITE" id="PS50006"/>
    </source>
</evidence>
<dbReference type="InterPro" id="IPR000253">
    <property type="entry name" value="FHA_dom"/>
</dbReference>
<feature type="domain" description="FHA" evidence="1">
    <location>
        <begin position="201"/>
        <end position="244"/>
    </location>
</feature>
<evidence type="ECO:0000313" key="4">
    <source>
        <dbReference type="Proteomes" id="UP000468591"/>
    </source>
</evidence>
<dbReference type="InterPro" id="IPR029787">
    <property type="entry name" value="Nucleotide_cyclase"/>
</dbReference>
<dbReference type="GO" id="GO:0004016">
    <property type="term" value="F:adenylate cyclase activity"/>
    <property type="evidence" value="ECO:0007669"/>
    <property type="project" value="UniProtKB-ARBA"/>
</dbReference>
<dbReference type="EMBL" id="JAABNT010000001">
    <property type="protein sequence ID" value="NEK21083.1"/>
    <property type="molecule type" value="Genomic_DNA"/>
</dbReference>
<dbReference type="Gene3D" id="3.30.70.1230">
    <property type="entry name" value="Nucleotide cyclase"/>
    <property type="match status" value="1"/>
</dbReference>
<evidence type="ECO:0000259" key="2">
    <source>
        <dbReference type="PROSITE" id="PS50125"/>
    </source>
</evidence>
<dbReference type="GO" id="GO:0009190">
    <property type="term" value="P:cyclic nucleotide biosynthetic process"/>
    <property type="evidence" value="ECO:0007669"/>
    <property type="project" value="InterPro"/>
</dbReference>
<name>A0A6P0C984_9RHOB</name>
<dbReference type="Gene3D" id="2.60.200.20">
    <property type="match status" value="1"/>
</dbReference>
<dbReference type="PANTHER" id="PTHR43081">
    <property type="entry name" value="ADENYLATE CYCLASE, TERMINAL-DIFFERENTIATION SPECIFIC-RELATED"/>
    <property type="match status" value="1"/>
</dbReference>
<dbReference type="CDD" id="cd07302">
    <property type="entry name" value="CHD"/>
    <property type="match status" value="1"/>
</dbReference>
<dbReference type="GO" id="GO:0035556">
    <property type="term" value="P:intracellular signal transduction"/>
    <property type="evidence" value="ECO:0007669"/>
    <property type="project" value="InterPro"/>
</dbReference>
<dbReference type="SUPFAM" id="SSF49879">
    <property type="entry name" value="SMAD/FHA domain"/>
    <property type="match status" value="1"/>
</dbReference>
<comment type="caution">
    <text evidence="3">The sequence shown here is derived from an EMBL/GenBank/DDBJ whole genome shotgun (WGS) entry which is preliminary data.</text>
</comment>
<dbReference type="Pfam" id="PF00211">
    <property type="entry name" value="Guanylate_cyc"/>
    <property type="match status" value="1"/>
</dbReference>
<dbReference type="PROSITE" id="PS50006">
    <property type="entry name" value="FHA_DOMAIN"/>
    <property type="match status" value="1"/>
</dbReference>
<gene>
    <name evidence="3" type="ORF">GV827_01520</name>
</gene>
<dbReference type="PROSITE" id="PS50125">
    <property type="entry name" value="GUANYLATE_CYCLASE_2"/>
    <property type="match status" value="1"/>
</dbReference>
<dbReference type="AlphaFoldDB" id="A0A6P0C984"/>
<dbReference type="Proteomes" id="UP000468591">
    <property type="component" value="Unassembled WGS sequence"/>
</dbReference>
<dbReference type="InterPro" id="IPR001054">
    <property type="entry name" value="A/G_cyclase"/>
</dbReference>
<dbReference type="RefSeq" id="WP_164351922.1">
    <property type="nucleotide sequence ID" value="NZ_JAABNT010000001.1"/>
</dbReference>
<proteinExistence type="predicted"/>
<dbReference type="Pfam" id="PF00498">
    <property type="entry name" value="FHA"/>
    <property type="match status" value="1"/>
</dbReference>
<evidence type="ECO:0000313" key="3">
    <source>
        <dbReference type="EMBL" id="NEK21083.1"/>
    </source>
</evidence>
<reference evidence="3 4" key="1">
    <citation type="submission" date="2020-01" db="EMBL/GenBank/DDBJ databases">
        <title>Sulfitobacter sediminilitoris sp. nov., isolated from a tidal flat.</title>
        <authorList>
            <person name="Park S."/>
            <person name="Yoon J.-H."/>
        </authorList>
    </citation>
    <scope>NUCLEOTIDE SEQUENCE [LARGE SCALE GENOMIC DNA]</scope>
    <source>
        <strain evidence="3 4">JBTF-M27</strain>
    </source>
</reference>
<organism evidence="3 4">
    <name type="scientific">Sulfitobacter sediminilitoris</name>
    <dbReference type="NCBI Taxonomy" id="2698830"/>
    <lineage>
        <taxon>Bacteria</taxon>
        <taxon>Pseudomonadati</taxon>
        <taxon>Pseudomonadota</taxon>
        <taxon>Alphaproteobacteria</taxon>
        <taxon>Rhodobacterales</taxon>
        <taxon>Roseobacteraceae</taxon>
        <taxon>Sulfitobacter</taxon>
    </lineage>
</organism>
<keyword evidence="4" id="KW-1185">Reference proteome</keyword>
<feature type="domain" description="Guanylate cyclase" evidence="2">
    <location>
        <begin position="5"/>
        <end position="112"/>
    </location>
</feature>
<dbReference type="InterPro" id="IPR050697">
    <property type="entry name" value="Adenylyl/Guanylyl_Cyclase_3/4"/>
</dbReference>
<dbReference type="SUPFAM" id="SSF55073">
    <property type="entry name" value="Nucleotide cyclase"/>
    <property type="match status" value="1"/>
</dbReference>